<dbReference type="RefSeq" id="WP_161839340.1">
    <property type="nucleotide sequence ID" value="NZ_CP048000.1"/>
</dbReference>
<reference evidence="1 2" key="1">
    <citation type="submission" date="2020-01" db="EMBL/GenBank/DDBJ databases">
        <title>Genome analysis of Anaerocolumna sp. CBA3638.</title>
        <authorList>
            <person name="Kim J."/>
            <person name="Roh S.W."/>
        </authorList>
    </citation>
    <scope>NUCLEOTIDE SEQUENCE [LARGE SCALE GENOMIC DNA]</scope>
    <source>
        <strain evidence="1 2">CBA3638</strain>
    </source>
</reference>
<gene>
    <name evidence="1" type="ORF">Ana3638_18435</name>
</gene>
<keyword evidence="2" id="KW-1185">Reference proteome</keyword>
<sequence length="72" mass="8505">MTFEVYCITFASNSYNLFDIINANELIFPYYSKRDVYILGLAGSKGQAKYLVKDMLMEIYDKTGDFRVREYF</sequence>
<accession>A0A6P1TQ95</accession>
<dbReference type="Proteomes" id="UP000464314">
    <property type="component" value="Chromosome"/>
</dbReference>
<dbReference type="AlphaFoldDB" id="A0A6P1TQ95"/>
<proteinExistence type="predicted"/>
<protein>
    <submittedName>
        <fullName evidence="1">Uncharacterized protein</fullName>
    </submittedName>
</protein>
<evidence type="ECO:0000313" key="1">
    <source>
        <dbReference type="EMBL" id="QHQ62517.1"/>
    </source>
</evidence>
<organism evidence="1 2">
    <name type="scientific">Anaerocolumna sedimenticola</name>
    <dbReference type="NCBI Taxonomy" id="2696063"/>
    <lineage>
        <taxon>Bacteria</taxon>
        <taxon>Bacillati</taxon>
        <taxon>Bacillota</taxon>
        <taxon>Clostridia</taxon>
        <taxon>Lachnospirales</taxon>
        <taxon>Lachnospiraceae</taxon>
        <taxon>Anaerocolumna</taxon>
    </lineage>
</organism>
<dbReference type="KEGG" id="anr:Ana3638_18435"/>
<dbReference type="EMBL" id="CP048000">
    <property type="protein sequence ID" value="QHQ62517.1"/>
    <property type="molecule type" value="Genomic_DNA"/>
</dbReference>
<name>A0A6P1TQ95_9FIRM</name>
<evidence type="ECO:0000313" key="2">
    <source>
        <dbReference type="Proteomes" id="UP000464314"/>
    </source>
</evidence>